<feature type="domain" description="Ig-like" evidence="11">
    <location>
        <begin position="1962"/>
        <end position="2060"/>
    </location>
</feature>
<keyword evidence="2" id="KW-0964">Secreted</keyword>
<feature type="chain" id="PRO_5012786168" description="Ig-like domain-containing protein" evidence="10">
    <location>
        <begin position="22"/>
        <end position="2639"/>
    </location>
</feature>
<dbReference type="InterPro" id="IPR007110">
    <property type="entry name" value="Ig-like_dom"/>
</dbReference>
<dbReference type="Pfam" id="PF12662">
    <property type="entry name" value="cEGF"/>
    <property type="match status" value="1"/>
</dbReference>
<dbReference type="Proteomes" id="UP000215902">
    <property type="component" value="Unassembled WGS sequence"/>
</dbReference>
<name>A0A267H7K8_9PLAT</name>
<evidence type="ECO:0000313" key="13">
    <source>
        <dbReference type="Proteomes" id="UP000215902"/>
    </source>
</evidence>
<dbReference type="CDD" id="cd00096">
    <property type="entry name" value="Ig"/>
    <property type="match status" value="10"/>
</dbReference>
<evidence type="ECO:0000256" key="2">
    <source>
        <dbReference type="ARBA" id="ARBA00022525"/>
    </source>
</evidence>
<evidence type="ECO:0000256" key="8">
    <source>
        <dbReference type="ARBA" id="ARBA00023319"/>
    </source>
</evidence>
<feature type="domain" description="Ig-like" evidence="11">
    <location>
        <begin position="1875"/>
        <end position="1952"/>
    </location>
</feature>
<feature type="signal peptide" evidence="10">
    <location>
        <begin position="1"/>
        <end position="21"/>
    </location>
</feature>
<dbReference type="FunFam" id="2.60.40.10:FF:000032">
    <property type="entry name" value="palladin isoform X1"/>
    <property type="match status" value="3"/>
</dbReference>
<dbReference type="SUPFAM" id="SSF48726">
    <property type="entry name" value="Immunoglobulin"/>
    <property type="match status" value="20"/>
</dbReference>
<keyword evidence="7" id="KW-0325">Glycoprotein</keyword>
<dbReference type="PROSITE" id="PS50092">
    <property type="entry name" value="TSP1"/>
    <property type="match status" value="1"/>
</dbReference>
<organism evidence="12 13">
    <name type="scientific">Macrostomum lignano</name>
    <dbReference type="NCBI Taxonomy" id="282301"/>
    <lineage>
        <taxon>Eukaryota</taxon>
        <taxon>Metazoa</taxon>
        <taxon>Spiralia</taxon>
        <taxon>Lophotrochozoa</taxon>
        <taxon>Platyhelminthes</taxon>
        <taxon>Rhabditophora</taxon>
        <taxon>Macrostomorpha</taxon>
        <taxon>Macrostomida</taxon>
        <taxon>Macrostomidae</taxon>
        <taxon>Macrostomum</taxon>
    </lineage>
</organism>
<evidence type="ECO:0000256" key="9">
    <source>
        <dbReference type="SAM" id="MobiDB-lite"/>
    </source>
</evidence>
<feature type="domain" description="Ig-like" evidence="11">
    <location>
        <begin position="1687"/>
        <end position="1768"/>
    </location>
</feature>
<evidence type="ECO:0000256" key="10">
    <source>
        <dbReference type="SAM" id="SignalP"/>
    </source>
</evidence>
<dbReference type="Gene3D" id="3.40.50.410">
    <property type="entry name" value="von Willebrand factor, type A domain"/>
    <property type="match status" value="1"/>
</dbReference>
<dbReference type="InterPro" id="IPR018097">
    <property type="entry name" value="EGF_Ca-bd_CS"/>
</dbReference>
<dbReference type="SMART" id="SM00409">
    <property type="entry name" value="IG"/>
    <property type="match status" value="20"/>
</dbReference>
<dbReference type="CDD" id="cd00054">
    <property type="entry name" value="EGF_CA"/>
    <property type="match status" value="2"/>
</dbReference>
<dbReference type="PANTHER" id="PTHR10075:SF14">
    <property type="entry name" value="CELL ADHESION MOLECULE DSCAM2-RELATED"/>
    <property type="match status" value="1"/>
</dbReference>
<comment type="caution">
    <text evidence="12">The sequence shown here is derived from an EMBL/GenBank/DDBJ whole genome shotgun (WGS) entry which is preliminary data.</text>
</comment>
<feature type="region of interest" description="Disordered" evidence="9">
    <location>
        <begin position="2243"/>
        <end position="2289"/>
    </location>
</feature>
<feature type="domain" description="Ig-like" evidence="11">
    <location>
        <begin position="724"/>
        <end position="810"/>
    </location>
</feature>
<dbReference type="InterPro" id="IPR036383">
    <property type="entry name" value="TSP1_rpt_sf"/>
</dbReference>
<dbReference type="SUPFAM" id="SSF82895">
    <property type="entry name" value="TSP-1 type 1 repeat"/>
    <property type="match status" value="1"/>
</dbReference>
<dbReference type="SMART" id="SM00408">
    <property type="entry name" value="IGc2"/>
    <property type="match status" value="19"/>
</dbReference>
<keyword evidence="8" id="KW-0393">Immunoglobulin domain</keyword>
<dbReference type="InterPro" id="IPR056475">
    <property type="entry name" value="GBD_Hemicentin/VWA7"/>
</dbReference>
<dbReference type="InterPro" id="IPR000742">
    <property type="entry name" value="EGF"/>
</dbReference>
<dbReference type="SMART" id="SM00181">
    <property type="entry name" value="EGF"/>
    <property type="match status" value="2"/>
</dbReference>
<dbReference type="Gene3D" id="2.60.40.10">
    <property type="entry name" value="Immunoglobulins"/>
    <property type="match status" value="20"/>
</dbReference>
<feature type="domain" description="Ig-like" evidence="11">
    <location>
        <begin position="904"/>
        <end position="985"/>
    </location>
</feature>
<feature type="domain" description="Ig-like" evidence="11">
    <location>
        <begin position="990"/>
        <end position="1088"/>
    </location>
</feature>
<accession>A0A267H7K8</accession>
<dbReference type="Pfam" id="PF13927">
    <property type="entry name" value="Ig_3"/>
    <property type="match status" value="5"/>
</dbReference>
<dbReference type="PROSITE" id="PS50835">
    <property type="entry name" value="IG_LIKE"/>
    <property type="match status" value="20"/>
</dbReference>
<feature type="domain" description="Ig-like" evidence="11">
    <location>
        <begin position="635"/>
        <end position="712"/>
    </location>
</feature>
<dbReference type="InterPro" id="IPR003599">
    <property type="entry name" value="Ig_sub"/>
</dbReference>
<feature type="domain" description="Ig-like" evidence="11">
    <location>
        <begin position="1482"/>
        <end position="1571"/>
    </location>
</feature>
<dbReference type="GO" id="GO:0005509">
    <property type="term" value="F:calcium ion binding"/>
    <property type="evidence" value="ECO:0007669"/>
    <property type="project" value="InterPro"/>
</dbReference>
<dbReference type="SUPFAM" id="SSF57196">
    <property type="entry name" value="EGF/Laminin"/>
    <property type="match status" value="2"/>
</dbReference>
<evidence type="ECO:0000256" key="7">
    <source>
        <dbReference type="ARBA" id="ARBA00023180"/>
    </source>
</evidence>
<feature type="domain" description="Ig-like" evidence="11">
    <location>
        <begin position="425"/>
        <end position="516"/>
    </location>
</feature>
<dbReference type="InterPro" id="IPR003598">
    <property type="entry name" value="Ig_sub2"/>
</dbReference>
<dbReference type="InterPro" id="IPR001881">
    <property type="entry name" value="EGF-like_Ca-bd_dom"/>
</dbReference>
<evidence type="ECO:0000256" key="4">
    <source>
        <dbReference type="ARBA" id="ARBA00022729"/>
    </source>
</evidence>
<gene>
    <name evidence="12" type="ORF">BOX15_Mlig014235g1</name>
</gene>
<dbReference type="EMBL" id="NIVC01000012">
    <property type="protein sequence ID" value="PAA94263.1"/>
    <property type="molecule type" value="Genomic_DNA"/>
</dbReference>
<dbReference type="InterPro" id="IPR026823">
    <property type="entry name" value="cEGF"/>
</dbReference>
<dbReference type="Gene3D" id="2.20.100.10">
    <property type="entry name" value="Thrombospondin type-1 (TSP1) repeat"/>
    <property type="match status" value="1"/>
</dbReference>
<reference evidence="12 13" key="1">
    <citation type="submission" date="2017-06" db="EMBL/GenBank/DDBJ databases">
        <title>A platform for efficient transgenesis in Macrostomum lignano, a flatworm model organism for stem cell research.</title>
        <authorList>
            <person name="Berezikov E."/>
        </authorList>
    </citation>
    <scope>NUCLEOTIDE SEQUENCE [LARGE SCALE GENOMIC DNA]</scope>
    <source>
        <strain evidence="12">DV1</strain>
        <tissue evidence="12">Whole organism</tissue>
    </source>
</reference>
<dbReference type="SUPFAM" id="SSF53300">
    <property type="entry name" value="vWA-like"/>
    <property type="match status" value="1"/>
</dbReference>
<dbReference type="SMART" id="SM00209">
    <property type="entry name" value="TSP1"/>
    <property type="match status" value="1"/>
</dbReference>
<feature type="domain" description="Ig-like" evidence="11">
    <location>
        <begin position="1585"/>
        <end position="1684"/>
    </location>
</feature>
<dbReference type="CDD" id="cd00198">
    <property type="entry name" value="vWFA"/>
    <property type="match status" value="1"/>
</dbReference>
<keyword evidence="13" id="KW-1185">Reference proteome</keyword>
<dbReference type="FunFam" id="2.20.100.10:FF:000001">
    <property type="entry name" value="semaphorin-5A isoform X1"/>
    <property type="match status" value="1"/>
</dbReference>
<dbReference type="OrthoDB" id="5985519at2759"/>
<feature type="domain" description="Ig-like" evidence="11">
    <location>
        <begin position="813"/>
        <end position="897"/>
    </location>
</feature>
<feature type="domain" description="Ig-like" evidence="11">
    <location>
        <begin position="2169"/>
        <end position="2256"/>
    </location>
</feature>
<dbReference type="InterPro" id="IPR036179">
    <property type="entry name" value="Ig-like_dom_sf"/>
</dbReference>
<feature type="domain" description="Ig-like" evidence="11">
    <location>
        <begin position="1385"/>
        <end position="1466"/>
    </location>
</feature>
<dbReference type="GO" id="GO:0005576">
    <property type="term" value="C:extracellular region"/>
    <property type="evidence" value="ECO:0007669"/>
    <property type="project" value="UniProtKB-SubCell"/>
</dbReference>
<dbReference type="Pfam" id="PF07679">
    <property type="entry name" value="I-set"/>
    <property type="match status" value="12"/>
</dbReference>
<dbReference type="PANTHER" id="PTHR10075">
    <property type="entry name" value="BASIGIN RELATED"/>
    <property type="match status" value="1"/>
</dbReference>
<proteinExistence type="predicted"/>
<keyword evidence="6" id="KW-1015">Disulfide bond</keyword>
<dbReference type="InterPro" id="IPR013098">
    <property type="entry name" value="Ig_I-set"/>
</dbReference>
<evidence type="ECO:0000256" key="6">
    <source>
        <dbReference type="ARBA" id="ARBA00023157"/>
    </source>
</evidence>
<dbReference type="InterPro" id="IPR013106">
    <property type="entry name" value="Ig_V-set"/>
</dbReference>
<evidence type="ECO:0000256" key="1">
    <source>
        <dbReference type="ARBA" id="ARBA00004613"/>
    </source>
</evidence>
<keyword evidence="3" id="KW-0245">EGF-like domain</keyword>
<dbReference type="Pfam" id="PF00090">
    <property type="entry name" value="TSP_1"/>
    <property type="match status" value="1"/>
</dbReference>
<protein>
    <recommendedName>
        <fullName evidence="11">Ig-like domain-containing protein</fullName>
    </recommendedName>
</protein>
<dbReference type="GO" id="GO:0007399">
    <property type="term" value="P:nervous system development"/>
    <property type="evidence" value="ECO:0007669"/>
    <property type="project" value="UniProtKB-ARBA"/>
</dbReference>
<dbReference type="InterPro" id="IPR056861">
    <property type="entry name" value="HMCN1-like_VWA"/>
</dbReference>
<dbReference type="Pfam" id="PF23560">
    <property type="entry name" value="GBD_Hemicentin"/>
    <property type="match status" value="1"/>
</dbReference>
<dbReference type="STRING" id="282301.A0A267H7K8"/>
<dbReference type="SMART" id="SM00179">
    <property type="entry name" value="EGF_CA"/>
    <property type="match status" value="2"/>
</dbReference>
<dbReference type="InterPro" id="IPR000884">
    <property type="entry name" value="TSP1_rpt"/>
</dbReference>
<keyword evidence="4 10" id="KW-0732">Signal</keyword>
<feature type="domain" description="Ig-like" evidence="11">
    <location>
        <begin position="2078"/>
        <end position="2164"/>
    </location>
</feature>
<feature type="domain" description="Ig-like" evidence="11">
    <location>
        <begin position="1195"/>
        <end position="1289"/>
    </location>
</feature>
<keyword evidence="5" id="KW-0677">Repeat</keyword>
<dbReference type="PROSITE" id="PS01187">
    <property type="entry name" value="EGF_CA"/>
    <property type="match status" value="1"/>
</dbReference>
<evidence type="ECO:0000256" key="5">
    <source>
        <dbReference type="ARBA" id="ARBA00022737"/>
    </source>
</evidence>
<comment type="subcellular location">
    <subcellularLocation>
        <location evidence="1">Secreted</location>
    </subcellularLocation>
</comment>
<evidence type="ECO:0000259" key="11">
    <source>
        <dbReference type="PROSITE" id="PS50835"/>
    </source>
</evidence>
<feature type="domain" description="Ig-like" evidence="11">
    <location>
        <begin position="2263"/>
        <end position="2355"/>
    </location>
</feature>
<evidence type="ECO:0000256" key="3">
    <source>
        <dbReference type="ARBA" id="ARBA00022536"/>
    </source>
</evidence>
<evidence type="ECO:0000313" key="12">
    <source>
        <dbReference type="EMBL" id="PAA94263.1"/>
    </source>
</evidence>
<sequence length="2639" mass="287213">MMRKQSPQFLFLLQLLLPISASGWSSSSGASLAIVFDTTGSMKDDLVGVKRGVTRILQEPDSRRGTAVSNYILVRVNEPVVSQPQVTNDPEEFQEMIEDIFVQGGGDCPEATLQGIKLALEAAQPRSFIYVFTDASAKDPELLDSVLELIQRKESQVVFVLTGDCGDENSVAFQCYQRISQASSGILIRIMKNRVLDIMNLVKVALTPERVHILSVDKEIPDENNIYDIPIDSTVKYFTVSVSGRGVRIESLQDPFGRQVNPAYNASLPNVEVKSVSNPILGHWTLRVTPPKTDSNGKAKHSIRVTGRSKLDFSHAFSTSLGNAYPVEIASNSTRPYLGIPSHLYINQTQSLGTVHYAALTTFEKYSLITARARQLSESGSVFVTDRLEPPTGFFYVVVTGKDLEGRDYQRYSPTAVKALVAPAPRVECRSLDVRVRRGDWTSLRCEVFSTKDYLTTWYKVLGENRKQVLQSISSPAGQRLQTLTLKEADATVAGVYELMATTVDGQMHSDRVQVTVLPDPPTVLVAPNNVSVAANTVAKLRCLVVAEASAMTSLVVDWSRAGSRFDVARPLVNSSRIAVIESRQVSAVDKTLIIRYATESDSGEYVCRAAYTTSGSSSGISGLKSTWLIVSNMPIVLRLLPDVRRLNYRRNDTIRIECQVESGQRGVQLNWWRMSTGQLVSTTGILQIARAEPQHAGVFQCRPETASRNASFKSVELVYGEPPAVQAVPANLMAYYGTNASLYCAITAGVPKPRLVWQRLSTPTTASNVTVVESGGLRIHFLATETTVGEWVCLAKNEAGTAEAKVQVSIVPFIKIDATPSPVLVKLSRPVEIECRIRGQPRPTIVWTKDGEAFIADASIDQDGQRLRISRAQVRHSGNYRCTAENSLGSMSKVINLVVGQAPKPVKPLVGPNKLVLYEGEARELHCNATGIPNPIIQWRHNGSVRSSSGSVLNIRTVTVSSAGRYNCSASNQFGATTILFDVSVVSKPVIVPPTGLVNSKKLVKLNDSLLLDCRLFDSVRSDLDASLEVIWLKDGDPIDGRVIDVVQNSDGTKSLLIRRASLADSGKYMCIASNKAGSDSILIDVSVIYSPHATSSQVQVLRRSAGQDVSISCNVTDGVPPAVFTWRMNPAVSSARSSSIGSPDSSSRIKLSTDRKVLTIKRLVASDSGSYDCTATNRVGSATSRTRLIVSDPPVIDRSKLGPVERWVLRNRGASLTCPIGSGSPRPSLTWFLNGRRLDTADSSNGFILRRNGEELEILSAQPEHQGRYRCGAANPSGIDAIELVLSVVEAPILRQSPDEIRAKSGDPVSIWCRVLNGTRPIDLSWTRGDSPIIESSRVRMEANGERLVIQSAQTSDSGRYKCTARNRFGLDSRSFVLDIESPPLRFVNQRIGIYVVVKAIENQSVSLDCSLEPQRTQPEYLWVRHGHGPIVGGSAVSADSSRLNLNNVTPEQAGNYTCTARSGDRWLRRYFKLVVNSPPRLREGPDDVNITVNAKEFVSLQCTADGVLRSTIQWFKDGIPVEILIASGVGYLITDVGAGGSNLLIPSAQLNDAGIFTCRARNSAGSVSKRHYLVLQSGPSFPSDFNTSRELRQVNLQDFVELSCPVRGGRPTASIVWSRQLPDGTRQDLSSSNVDSSRFSVLDNGQKLLIFSVALTDSGVYTCTARSIVGQINKVYNLQVRQRPKILDGQPKTVTSIEGDSDVRLPCSFEASPEPTVRWSKAGQSLESAGRFKLLREYLEISSVTGADSGEYTCLVTNSAGQDVTRVQLRVLVKPRIAGGPFPRTVVAKRGQSVKLNCSAIGDPQPSIVWKRGTDDVIVPSSTFQLSGSSLIINNLDPSHAGMFTCEASNTAGTAAARIELQILLAPVIQPPSTSVHRVPAGEAVLLECRAVGDPQPLVTWSRNGSQIYWNNPLYRLLSSGSLRIPNTQSNDAGMFRCTARNSAGTAVQDHWLEVIDRPTVVAAAPVVTVTLEPGASPDATLRCEVRSGAAANLSWRRNDAQLQSSSSRFYQQSSTGPGGVVTMSLTIRQVRVDDAGQYRCLASNGAGADSAEVLLRTLVPPSVADDQVEVAGPPEVSHAAAPNYQFFMNGWMQLRCQSSGRPPARIFWYRNGRRISSETPPATGSGSHSVYRLGPDDSGLYECEAENLAGRKRKIVANVTVLGPPEVLSLGHSTDLSGVYPAVTLTCQIQGSFTQLDWTLNGQPLQTSAGSRFSDYGNGTLVIRRATSADAGRYTCIARNPSGSGRAEASVPAPPDGRPRFLDDDAGPTELSAPAGQPLRLRCPGRPVGRPTPRVYWLKDGRPLPTSSTGAQPRRQLQLLLVSPDPVADSGVYRCVAENSIGGYAESSSIRLRIFVNGGFSAWSNWSPCSVTCGPGGWTRRSRRCDSPAPMNGGADCVGLSVESRGCWERDCVVRRTCAQFGHTCQAGCQDTPTGFRCTCPRGYSLDEATGRRCQDVDECLATSRPPPCPAFEQCLNTIGSYHCRTIQCPAGYVYDSRQRVCLEPCRPEDRNCNSTNGNSLKFIVINVLPKHNNFTLKIIDARHVNVRNCHYRLLQKSADAPFNIRSSSGRVTIIRTPDPDLAGKLGRMFQMKIKAECYRGGDKPIFRTTFNVYISIAAYNYGMPTLQFLFPRFN</sequence>
<feature type="domain" description="Ig-like" evidence="11">
    <location>
        <begin position="1093"/>
        <end position="1193"/>
    </location>
</feature>
<feature type="domain" description="Ig-like" evidence="11">
    <location>
        <begin position="1294"/>
        <end position="1381"/>
    </location>
</feature>
<dbReference type="Gene3D" id="2.10.25.10">
    <property type="entry name" value="Laminin"/>
    <property type="match status" value="2"/>
</dbReference>
<dbReference type="InterPro" id="IPR013783">
    <property type="entry name" value="Ig-like_fold"/>
</dbReference>
<feature type="domain" description="Ig-like" evidence="11">
    <location>
        <begin position="522"/>
        <end position="622"/>
    </location>
</feature>
<dbReference type="SMART" id="SM00406">
    <property type="entry name" value="IGv"/>
    <property type="match status" value="7"/>
</dbReference>
<dbReference type="Pfam" id="PF25106">
    <property type="entry name" value="VWA_4"/>
    <property type="match status" value="1"/>
</dbReference>
<dbReference type="InterPro" id="IPR036465">
    <property type="entry name" value="vWFA_dom_sf"/>
</dbReference>
<feature type="domain" description="Ig-like" evidence="11">
    <location>
        <begin position="1778"/>
        <end position="1865"/>
    </location>
</feature>